<evidence type="ECO:0000313" key="2">
    <source>
        <dbReference type="EMBL" id="GER43024.1"/>
    </source>
</evidence>
<keyword evidence="2" id="KW-0808">Transferase</keyword>
<accession>A0A5A7QD92</accession>
<evidence type="ECO:0000256" key="1">
    <source>
        <dbReference type="SAM" id="MobiDB-lite"/>
    </source>
</evidence>
<feature type="region of interest" description="Disordered" evidence="1">
    <location>
        <begin position="1"/>
        <end position="20"/>
    </location>
</feature>
<evidence type="ECO:0000313" key="3">
    <source>
        <dbReference type="Proteomes" id="UP000325081"/>
    </source>
</evidence>
<dbReference type="GO" id="GO:0016740">
    <property type="term" value="F:transferase activity"/>
    <property type="evidence" value="ECO:0007669"/>
    <property type="project" value="UniProtKB-KW"/>
</dbReference>
<comment type="caution">
    <text evidence="2">The sequence shown here is derived from an EMBL/GenBank/DDBJ whole genome shotgun (WGS) entry which is preliminary data.</text>
</comment>
<dbReference type="AlphaFoldDB" id="A0A5A7QD92"/>
<feature type="compositionally biased region" description="Polar residues" evidence="1">
    <location>
        <begin position="68"/>
        <end position="78"/>
    </location>
</feature>
<keyword evidence="3" id="KW-1185">Reference proteome</keyword>
<name>A0A5A7QD92_STRAF</name>
<dbReference type="EMBL" id="BKCP01006515">
    <property type="protein sequence ID" value="GER43024.1"/>
    <property type="molecule type" value="Genomic_DNA"/>
</dbReference>
<sequence>MLAKVTIPITLPSPSTTHTDPTRRAIACIITATNELPGPQTLASSRHIIRAEQARRAHIPPKGVVGDANSSSDEQQQLPPVKRPFSLSHSSGGPMRSPAVRVKGEISPVSEPSSSTKATEVWSMEARWMASSAELAGEWWLMDGKLWLIMPRVSMGRVGIGENRPMRPRRNRTKSS</sequence>
<feature type="region of interest" description="Disordered" evidence="1">
    <location>
        <begin position="55"/>
        <end position="120"/>
    </location>
</feature>
<feature type="compositionally biased region" description="Low complexity" evidence="1">
    <location>
        <begin position="1"/>
        <end position="19"/>
    </location>
</feature>
<reference evidence="3" key="1">
    <citation type="journal article" date="2019" name="Curr. Biol.">
        <title>Genome Sequence of Striga asiatica Provides Insight into the Evolution of Plant Parasitism.</title>
        <authorList>
            <person name="Yoshida S."/>
            <person name="Kim S."/>
            <person name="Wafula E.K."/>
            <person name="Tanskanen J."/>
            <person name="Kim Y.M."/>
            <person name="Honaas L."/>
            <person name="Yang Z."/>
            <person name="Spallek T."/>
            <person name="Conn C.E."/>
            <person name="Ichihashi Y."/>
            <person name="Cheong K."/>
            <person name="Cui S."/>
            <person name="Der J.P."/>
            <person name="Gundlach H."/>
            <person name="Jiao Y."/>
            <person name="Hori C."/>
            <person name="Ishida J.K."/>
            <person name="Kasahara H."/>
            <person name="Kiba T."/>
            <person name="Kim M.S."/>
            <person name="Koo N."/>
            <person name="Laohavisit A."/>
            <person name="Lee Y.H."/>
            <person name="Lumba S."/>
            <person name="McCourt P."/>
            <person name="Mortimer J.C."/>
            <person name="Mutuku J.M."/>
            <person name="Nomura T."/>
            <person name="Sasaki-Sekimoto Y."/>
            <person name="Seto Y."/>
            <person name="Wang Y."/>
            <person name="Wakatake T."/>
            <person name="Sakakibara H."/>
            <person name="Demura T."/>
            <person name="Yamaguchi S."/>
            <person name="Yoneyama K."/>
            <person name="Manabe R.I."/>
            <person name="Nelson D.C."/>
            <person name="Schulman A.H."/>
            <person name="Timko M.P."/>
            <person name="dePamphilis C.W."/>
            <person name="Choi D."/>
            <person name="Shirasu K."/>
        </authorList>
    </citation>
    <scope>NUCLEOTIDE SEQUENCE [LARGE SCALE GENOMIC DNA]</scope>
    <source>
        <strain evidence="3">cv. UVA1</strain>
    </source>
</reference>
<dbReference type="Proteomes" id="UP000325081">
    <property type="component" value="Unassembled WGS sequence"/>
</dbReference>
<proteinExistence type="predicted"/>
<organism evidence="2 3">
    <name type="scientific">Striga asiatica</name>
    <name type="common">Asiatic witchweed</name>
    <name type="synonym">Buchnera asiatica</name>
    <dbReference type="NCBI Taxonomy" id="4170"/>
    <lineage>
        <taxon>Eukaryota</taxon>
        <taxon>Viridiplantae</taxon>
        <taxon>Streptophyta</taxon>
        <taxon>Embryophyta</taxon>
        <taxon>Tracheophyta</taxon>
        <taxon>Spermatophyta</taxon>
        <taxon>Magnoliopsida</taxon>
        <taxon>eudicotyledons</taxon>
        <taxon>Gunneridae</taxon>
        <taxon>Pentapetalae</taxon>
        <taxon>asterids</taxon>
        <taxon>lamiids</taxon>
        <taxon>Lamiales</taxon>
        <taxon>Orobanchaceae</taxon>
        <taxon>Buchnereae</taxon>
        <taxon>Striga</taxon>
    </lineage>
</organism>
<gene>
    <name evidence="2" type="ORF">STAS_19850</name>
</gene>
<protein>
    <submittedName>
        <fullName evidence="2">Nucleotide-diphospho-sugar transferase superfamily protein</fullName>
    </submittedName>
</protein>